<dbReference type="SMART" id="SM00387">
    <property type="entry name" value="HATPase_c"/>
    <property type="match status" value="1"/>
</dbReference>
<dbReference type="InterPro" id="IPR036097">
    <property type="entry name" value="HisK_dim/P_sf"/>
</dbReference>
<protein>
    <recommendedName>
        <fullName evidence="3">histidine kinase</fullName>
        <ecNumber evidence="3">2.7.13.3</ecNumber>
    </recommendedName>
</protein>
<dbReference type="EMBL" id="SWCI01000007">
    <property type="protein sequence ID" value="TKB48386.1"/>
    <property type="molecule type" value="Genomic_DNA"/>
</dbReference>
<keyword evidence="7 11" id="KW-0418">Kinase</keyword>
<dbReference type="SUPFAM" id="SSF55874">
    <property type="entry name" value="ATPase domain of HSP90 chaperone/DNA topoisomerase II/histidine kinase"/>
    <property type="match status" value="1"/>
</dbReference>
<dbReference type="Proteomes" id="UP000305674">
    <property type="component" value="Unassembled WGS sequence"/>
</dbReference>
<proteinExistence type="predicted"/>
<evidence type="ECO:0000256" key="7">
    <source>
        <dbReference type="ARBA" id="ARBA00022777"/>
    </source>
</evidence>
<evidence type="ECO:0000256" key="9">
    <source>
        <dbReference type="SAM" id="Phobius"/>
    </source>
</evidence>
<keyword evidence="4" id="KW-1003">Cell membrane</keyword>
<dbReference type="InterPro" id="IPR003661">
    <property type="entry name" value="HisK_dim/P_dom"/>
</dbReference>
<keyword evidence="9" id="KW-0472">Membrane</keyword>
<sequence>MRRHRFSNVRSLTARLLLVFGALAIAVGLAMITLFNTALHWGEDAVNERSLQISKEVAVARYLTGASGPLEIDRITYAFDNLADVPEFVPKRLLARHYAIEELHLELGSVYVLVTEFQKGGARVPLVLVAETESVEVTERETLLLNLMIVTATIGIMMVVGVIVYLLSIRLIQPVKELGDQLASLKDDPQTPLYMADTAAEEFVKLTDAFNQHREDLDKLIRREQAFARYASHELRTPLTIVRGAANLLEHSTKAEFVARQRTRILSATKEMQTMVDALLSLVRYEKSEHLIEPRDLGDEELREIVDQEQIAADNKAVGLTLSVTGTPQIQAEPAVVRMIVGNLLRNAIAATGKGEIGVEMDDHSLSILDQGPGLEGVQCGGHGLGLLIIEDLCQRYRWRFALANREQGGCVARIEFTHTSH</sequence>
<dbReference type="Pfam" id="PF00512">
    <property type="entry name" value="HisKA"/>
    <property type="match status" value="1"/>
</dbReference>
<evidence type="ECO:0000313" key="11">
    <source>
        <dbReference type="EMBL" id="TKB48386.1"/>
    </source>
</evidence>
<dbReference type="PANTHER" id="PTHR44936:SF10">
    <property type="entry name" value="SENSOR PROTEIN RSTB"/>
    <property type="match status" value="1"/>
</dbReference>
<keyword evidence="6" id="KW-0547">Nucleotide-binding</keyword>
<evidence type="ECO:0000256" key="4">
    <source>
        <dbReference type="ARBA" id="ARBA00022475"/>
    </source>
</evidence>
<dbReference type="SMART" id="SM00388">
    <property type="entry name" value="HisKA"/>
    <property type="match status" value="1"/>
</dbReference>
<name>A0A4U1BCX1_9GAMM</name>
<dbReference type="PANTHER" id="PTHR44936">
    <property type="entry name" value="SENSOR PROTEIN CREC"/>
    <property type="match status" value="1"/>
</dbReference>
<dbReference type="InterPro" id="IPR036890">
    <property type="entry name" value="HATPase_C_sf"/>
</dbReference>
<evidence type="ECO:0000256" key="8">
    <source>
        <dbReference type="ARBA" id="ARBA00022840"/>
    </source>
</evidence>
<evidence type="ECO:0000256" key="1">
    <source>
        <dbReference type="ARBA" id="ARBA00000085"/>
    </source>
</evidence>
<dbReference type="InterPro" id="IPR050980">
    <property type="entry name" value="2C_sensor_his_kinase"/>
</dbReference>
<reference evidence="11 12" key="1">
    <citation type="submission" date="2019-04" db="EMBL/GenBank/DDBJ databases">
        <authorList>
            <person name="Hwang J.C."/>
        </authorList>
    </citation>
    <scope>NUCLEOTIDE SEQUENCE [LARGE SCALE GENOMIC DNA]</scope>
    <source>
        <strain evidence="11 12">IMCC35001</strain>
    </source>
</reference>
<keyword evidence="9" id="KW-0812">Transmembrane</keyword>
<dbReference type="CDD" id="cd00082">
    <property type="entry name" value="HisKA"/>
    <property type="match status" value="1"/>
</dbReference>
<dbReference type="EC" id="2.7.13.3" evidence="3"/>
<dbReference type="PROSITE" id="PS50109">
    <property type="entry name" value="HIS_KIN"/>
    <property type="match status" value="1"/>
</dbReference>
<feature type="domain" description="Histidine kinase" evidence="10">
    <location>
        <begin position="230"/>
        <end position="421"/>
    </location>
</feature>
<dbReference type="OrthoDB" id="9121563at2"/>
<evidence type="ECO:0000259" key="10">
    <source>
        <dbReference type="PROSITE" id="PS50109"/>
    </source>
</evidence>
<keyword evidence="8" id="KW-0067">ATP-binding</keyword>
<evidence type="ECO:0000256" key="2">
    <source>
        <dbReference type="ARBA" id="ARBA00004651"/>
    </source>
</evidence>
<comment type="caution">
    <text evidence="11">The sequence shown here is derived from an EMBL/GenBank/DDBJ whole genome shotgun (WGS) entry which is preliminary data.</text>
</comment>
<feature type="transmembrane region" description="Helical" evidence="9">
    <location>
        <begin position="12"/>
        <end position="35"/>
    </location>
</feature>
<dbReference type="AlphaFoldDB" id="A0A4U1BCX1"/>
<dbReference type="InterPro" id="IPR005467">
    <property type="entry name" value="His_kinase_dom"/>
</dbReference>
<dbReference type="SUPFAM" id="SSF47384">
    <property type="entry name" value="Homodimeric domain of signal transducing histidine kinase"/>
    <property type="match status" value="1"/>
</dbReference>
<dbReference type="GO" id="GO:0005886">
    <property type="term" value="C:plasma membrane"/>
    <property type="evidence" value="ECO:0007669"/>
    <property type="project" value="UniProtKB-SubCell"/>
</dbReference>
<organism evidence="11 12">
    <name type="scientific">Ferrimonas sediminicola</name>
    <dbReference type="NCBI Taxonomy" id="2569538"/>
    <lineage>
        <taxon>Bacteria</taxon>
        <taxon>Pseudomonadati</taxon>
        <taxon>Pseudomonadota</taxon>
        <taxon>Gammaproteobacteria</taxon>
        <taxon>Alteromonadales</taxon>
        <taxon>Ferrimonadaceae</taxon>
        <taxon>Ferrimonas</taxon>
    </lineage>
</organism>
<evidence type="ECO:0000256" key="5">
    <source>
        <dbReference type="ARBA" id="ARBA00022679"/>
    </source>
</evidence>
<evidence type="ECO:0000256" key="6">
    <source>
        <dbReference type="ARBA" id="ARBA00022741"/>
    </source>
</evidence>
<feature type="transmembrane region" description="Helical" evidence="9">
    <location>
        <begin position="143"/>
        <end position="167"/>
    </location>
</feature>
<accession>A0A4U1BCX1</accession>
<keyword evidence="9" id="KW-1133">Transmembrane helix</keyword>
<evidence type="ECO:0000313" key="12">
    <source>
        <dbReference type="Proteomes" id="UP000305674"/>
    </source>
</evidence>
<comment type="catalytic activity">
    <reaction evidence="1">
        <text>ATP + protein L-histidine = ADP + protein N-phospho-L-histidine.</text>
        <dbReference type="EC" id="2.7.13.3"/>
    </reaction>
</comment>
<dbReference type="Gene3D" id="3.30.565.10">
    <property type="entry name" value="Histidine kinase-like ATPase, C-terminal domain"/>
    <property type="match status" value="1"/>
</dbReference>
<dbReference type="Pfam" id="PF02518">
    <property type="entry name" value="HATPase_c"/>
    <property type="match status" value="1"/>
</dbReference>
<comment type="subcellular location">
    <subcellularLocation>
        <location evidence="2">Cell membrane</location>
        <topology evidence="2">Multi-pass membrane protein</topology>
    </subcellularLocation>
</comment>
<dbReference type="GO" id="GO:0005524">
    <property type="term" value="F:ATP binding"/>
    <property type="evidence" value="ECO:0007669"/>
    <property type="project" value="UniProtKB-KW"/>
</dbReference>
<gene>
    <name evidence="11" type="ORF">FCL40_11765</name>
</gene>
<dbReference type="InterPro" id="IPR003594">
    <property type="entry name" value="HATPase_dom"/>
</dbReference>
<dbReference type="GO" id="GO:0000155">
    <property type="term" value="F:phosphorelay sensor kinase activity"/>
    <property type="evidence" value="ECO:0007669"/>
    <property type="project" value="InterPro"/>
</dbReference>
<dbReference type="RefSeq" id="WP_136853497.1">
    <property type="nucleotide sequence ID" value="NZ_SWCI01000007.1"/>
</dbReference>
<evidence type="ECO:0000256" key="3">
    <source>
        <dbReference type="ARBA" id="ARBA00012438"/>
    </source>
</evidence>
<keyword evidence="5" id="KW-0808">Transferase</keyword>
<dbReference type="Gene3D" id="1.10.287.130">
    <property type="match status" value="1"/>
</dbReference>
<keyword evidence="12" id="KW-1185">Reference proteome</keyword>